<sequence>MKRFHFYWYCMQIKHVSTPSFGGKNMVKFINEVIHPILKYSKDIHIPDFPEGINVTREIKEKDIRSEYLLAIDISNDNLFIEEQKRLSKAFENISNLSMWKVDITTSAQRIYNYFKEDKNELVKYLGEDGIKSLGDYFINNNFSDFLALLLIYVVKKLPKYSKMIDSIEDDNGQKDSTITIFHDGTLFEDLIYNHILDEILINNIVGNLLHFDVNPNEAINLKNWYNNFLTITFITSDNLRHGKRREAIGFWADLYLRGLGDFNVLKIDSICNSKIIQRGFLCTGLTIDRYTENIIKKGFDDKDGPISLYVGWFDSVKSCYAELSKIIEPSEYLTRPAVIVLEEPSSSETWQAYKKGFIPDDHLEIEGYDEYYEYSELIDEYLLNDETYLKRTESLELADGVLCWVISI</sequence>
<keyword evidence="3" id="KW-1185">Reference proteome</keyword>
<evidence type="ECO:0000313" key="1">
    <source>
        <dbReference type="EMBL" id="ALS01306.1"/>
    </source>
</evidence>
<reference evidence="1 3" key="2">
    <citation type="submission" date="2015-12" db="EMBL/GenBank/DDBJ databases">
        <authorList>
            <person name="Lauer A."/>
            <person name="Humrighouse B."/>
            <person name="Loparev V."/>
            <person name="Shewmaker P.L."/>
            <person name="Whitney A.M."/>
            <person name="McLaughlin R.W."/>
        </authorList>
    </citation>
    <scope>NUCLEOTIDE SEQUENCE [LARGE SCALE GENOMIC DNA]</scope>
    <source>
        <strain evidence="1 3">LMG 23085</strain>
    </source>
</reference>
<evidence type="ECO:0000313" key="2">
    <source>
        <dbReference type="EMBL" id="OJG90701.1"/>
    </source>
</evidence>
<dbReference type="RefSeq" id="WP_071878351.1">
    <property type="nucleotide sequence ID" value="NZ_JXLC01000018.1"/>
</dbReference>
<dbReference type="EMBL" id="JXLC01000018">
    <property type="protein sequence ID" value="OJG90701.1"/>
    <property type="molecule type" value="Genomic_DNA"/>
</dbReference>
<proteinExistence type="predicted"/>
<name>A0A0S3KAH9_9ENTE</name>
<dbReference type="Proteomes" id="UP000183039">
    <property type="component" value="Unassembled WGS sequence"/>
</dbReference>
<dbReference type="AlphaFoldDB" id="A0A0S3KAH9"/>
<dbReference type="EMBL" id="CP013614">
    <property type="protein sequence ID" value="ALS01306.1"/>
    <property type="molecule type" value="Genomic_DNA"/>
</dbReference>
<accession>A0A0S3KAH9</accession>
<dbReference type="Proteomes" id="UP000065511">
    <property type="component" value="Chromosome"/>
</dbReference>
<evidence type="ECO:0000313" key="4">
    <source>
        <dbReference type="Proteomes" id="UP000183039"/>
    </source>
</evidence>
<protein>
    <submittedName>
        <fullName evidence="2">Uncharacterized protein</fullName>
    </submittedName>
</protein>
<evidence type="ECO:0000313" key="3">
    <source>
        <dbReference type="Proteomes" id="UP000065511"/>
    </source>
</evidence>
<reference evidence="2 4" key="1">
    <citation type="submission" date="2014-12" db="EMBL/GenBank/DDBJ databases">
        <title>Draft genome sequences of 29 type strains of Enterococci.</title>
        <authorList>
            <person name="Zhong Z."/>
            <person name="Sun Z."/>
            <person name="Liu W."/>
            <person name="Zhang W."/>
            <person name="Zhang H."/>
        </authorList>
    </citation>
    <scope>NUCLEOTIDE SEQUENCE [LARGE SCALE GENOMIC DNA]</scope>
    <source>
        <strain evidence="2 4">DSM 22801</strain>
    </source>
</reference>
<organism evidence="2 4">
    <name type="scientific">Enterococcus silesiacus</name>
    <dbReference type="NCBI Taxonomy" id="332949"/>
    <lineage>
        <taxon>Bacteria</taxon>
        <taxon>Bacillati</taxon>
        <taxon>Bacillota</taxon>
        <taxon>Bacilli</taxon>
        <taxon>Lactobacillales</taxon>
        <taxon>Enterococcaceae</taxon>
        <taxon>Enterococcus</taxon>
    </lineage>
</organism>
<gene>
    <name evidence="1" type="ORF">ATZ33_07975</name>
    <name evidence="2" type="ORF">RV15_GL001052</name>
</gene>
<dbReference type="KEGG" id="ess:ATZ33_07975"/>